<feature type="coiled-coil region" evidence="9">
    <location>
        <begin position="155"/>
        <end position="190"/>
    </location>
</feature>
<sequence>MSSPLQLKDFSAIKISLASPAKILEWSFGEIKKPETINYRTFKCEKDGLFCERIFGPTKDFECYCGKYKRIRYMGVVCDKCGVEVTYARVRRERMGHIKLCTPVAHPWFYRGVPSKMATLLNLSPRSLESVIYFSSYIVLSVDEDAKTTVISGLEKELYEERKTMRDEVEEKAAELLEKSKEEIKALKIADKTARDLTGEEMMLKAKREISAIRDDLVVRQEELEKHYDLLKQKLDGIRLHTVLSDMDYLDLSDYVGQFAEVSIGAEAIGKLLSALDLDLLAAALREEIIDAKGQKLVKLTKRIRAVEGFRRSKIRPEWMIISVLPVIPPDLRPMVQLEGGRFATSDLNDLYRRVLNRNNRLKHLLDLGAPEIIIRNEKRMLQTAVDALIDTSEHQARSPLAAKQELRSLSDMLKGKQGRFRQNLLGKRVDYSGRSVIVVGPDLKLNQCGIPKEMALELFKPFVLRDVMLRGLAPNVKSAKYIVDQRGPEIWDILEELVKKYPVLLNRAPTLHRLGVQAFYARLVDGNAIQLHPCVCAGFNADFDGDQMAVHLPLSDNSVKECNELMLSSVNLLKPADGSPIDRPSSDMVAGTYYLTNIDERLEKPKSVFATEDEVLLALGLNKVSIRQPIDAVINGKIVETTPGRVVFNKILPDSLRFFNDETNKKNGAIKNLIVKCLETEGNERTVKLIDDLMGIGFEYATHFAISMSIFDAKVSDKKAGVIAESREKVALIDDNFKKGLITKQEMKRLSEEVWIKATEDVDELTWNGLETENPIRAFVVSGCRGDRDQVKQIAGIKGLVTDPTGRVVELPTLSNYREGLSVFEYFSGSRGARKGLTDKALKTADAGYLTRRLVDVAQDMIIREDDCGTTEGRVISAKDTLILSTLSDRIRGRVLAKDVKSGKKVIVKAGELITDELAKKIEEAKVETVTIRSALNCRSRYGICAKCYGVDLATNKMVVMGTPVGVAAAQSIGEPGTQLTLRTFHFGGVIGRDITQGLPRVEEVFEARTPKNLSLMSEISGQVKVYDSKGDRRIVITALEKDADPHEVTYEIDPISEILVTTGDLVSAGDRLTHGYLDLSELLATVGVADTEKYIINEVQQVYSSQGVTLNDKHLEVIVRQMFSKVRIVDQGDTQFLKDEVVSAPRFQGENEIVLAQGGNPATAEVILLGITRASLETDSFLAAASFQETSRVLTEAAVSGKVDKLMGLKENVIIGRLIPVGERARIRKV</sequence>
<evidence type="ECO:0000256" key="7">
    <source>
        <dbReference type="HAMAP-Rule" id="MF_01322"/>
    </source>
</evidence>
<dbReference type="GO" id="GO:0003677">
    <property type="term" value="F:DNA binding"/>
    <property type="evidence" value="ECO:0007669"/>
    <property type="project" value="UniProtKB-UniRule"/>
</dbReference>
<dbReference type="GO" id="GO:0003899">
    <property type="term" value="F:DNA-directed RNA polymerase activity"/>
    <property type="evidence" value="ECO:0007669"/>
    <property type="project" value="UniProtKB-UniRule"/>
</dbReference>
<comment type="catalytic activity">
    <reaction evidence="6 7 8">
        <text>RNA(n) + a ribonucleoside 5'-triphosphate = RNA(n+1) + diphosphate</text>
        <dbReference type="Rhea" id="RHEA:21248"/>
        <dbReference type="Rhea" id="RHEA-COMP:14527"/>
        <dbReference type="Rhea" id="RHEA-COMP:17342"/>
        <dbReference type="ChEBI" id="CHEBI:33019"/>
        <dbReference type="ChEBI" id="CHEBI:61557"/>
        <dbReference type="ChEBI" id="CHEBI:140395"/>
        <dbReference type="EC" id="2.7.7.6"/>
    </reaction>
</comment>
<comment type="cofactor">
    <cofactor evidence="7">
        <name>Mg(2+)</name>
        <dbReference type="ChEBI" id="CHEBI:18420"/>
    </cofactor>
    <text evidence="7">Binds 1 Mg(2+) ion per subunit.</text>
</comment>
<evidence type="ECO:0000256" key="9">
    <source>
        <dbReference type="SAM" id="Coils"/>
    </source>
</evidence>
<reference evidence="12" key="1">
    <citation type="submission" date="2017-09" db="EMBL/GenBank/DDBJ databases">
        <title>Depth-based differentiation of microbial function through sediment-hosted aquifers and enrichment of novel symbionts in the deep terrestrial subsurface.</title>
        <authorList>
            <person name="Probst A.J."/>
            <person name="Ladd B."/>
            <person name="Jarett J.K."/>
            <person name="Geller-Mcgrath D.E."/>
            <person name="Sieber C.M.K."/>
            <person name="Emerson J.B."/>
            <person name="Anantharaman K."/>
            <person name="Thomas B.C."/>
            <person name="Malmstrom R."/>
            <person name="Stieglmeier M."/>
            <person name="Klingl A."/>
            <person name="Woyke T."/>
            <person name="Ryan C.M."/>
            <person name="Banfield J.F."/>
        </authorList>
    </citation>
    <scope>NUCLEOTIDE SEQUENCE [LARGE SCALE GENOMIC DNA]</scope>
</reference>
<dbReference type="NCBIfam" id="TIGR02386">
    <property type="entry name" value="rpoC_TIGR"/>
    <property type="match status" value="1"/>
</dbReference>
<evidence type="ECO:0000256" key="3">
    <source>
        <dbReference type="ARBA" id="ARBA00022695"/>
    </source>
</evidence>
<dbReference type="CDD" id="cd01609">
    <property type="entry name" value="RNAP_beta'_N"/>
    <property type="match status" value="1"/>
</dbReference>
<evidence type="ECO:0000313" key="11">
    <source>
        <dbReference type="EMBL" id="PIS21934.1"/>
    </source>
</evidence>
<feature type="binding site" evidence="7">
    <location>
        <position position="78"/>
    </location>
    <ligand>
        <name>Zn(2+)</name>
        <dbReference type="ChEBI" id="CHEBI:29105"/>
        <label>1</label>
    </ligand>
</feature>
<keyword evidence="7" id="KW-0460">Magnesium</keyword>
<dbReference type="Pfam" id="PF04998">
    <property type="entry name" value="RNA_pol_Rpb1_5"/>
    <property type="match status" value="1"/>
</dbReference>
<comment type="function">
    <text evidence="7 8">DNA-dependent RNA polymerase catalyzes the transcription of DNA into RNA using the four ribonucleoside triphosphates as substrates.</text>
</comment>
<keyword evidence="5 7" id="KW-0804">Transcription</keyword>
<dbReference type="InterPro" id="IPR007080">
    <property type="entry name" value="RNA_pol_Rpb1_1"/>
</dbReference>
<dbReference type="GO" id="GO:0000287">
    <property type="term" value="F:magnesium ion binding"/>
    <property type="evidence" value="ECO:0007669"/>
    <property type="project" value="UniProtKB-UniRule"/>
</dbReference>
<feature type="domain" description="RNA polymerase N-terminal" evidence="10">
    <location>
        <begin position="318"/>
        <end position="597"/>
    </location>
</feature>
<feature type="binding site" evidence="7">
    <location>
        <position position="949"/>
    </location>
    <ligand>
        <name>Zn(2+)</name>
        <dbReference type="ChEBI" id="CHEBI:29105"/>
        <label>2</label>
    </ligand>
</feature>
<keyword evidence="9" id="KW-0175">Coiled coil</keyword>
<dbReference type="InterPro" id="IPR044893">
    <property type="entry name" value="RNA_pol_Rpb1_clamp_domain"/>
</dbReference>
<dbReference type="CDD" id="cd02655">
    <property type="entry name" value="RNAP_beta'_C"/>
    <property type="match status" value="1"/>
</dbReference>
<dbReference type="InterPro" id="IPR038120">
    <property type="entry name" value="Rpb1_funnel_sf"/>
</dbReference>
<dbReference type="HAMAP" id="MF_01322">
    <property type="entry name" value="RNApol_bact_RpoC"/>
    <property type="match status" value="1"/>
</dbReference>
<organism evidence="11 12">
    <name type="scientific">candidate division WWE3 bacterium CG08_land_8_20_14_0_20_41_15</name>
    <dbReference type="NCBI Taxonomy" id="1975086"/>
    <lineage>
        <taxon>Bacteria</taxon>
        <taxon>Katanobacteria</taxon>
    </lineage>
</organism>
<dbReference type="InterPro" id="IPR006592">
    <property type="entry name" value="RNA_pol_N"/>
</dbReference>
<dbReference type="InterPro" id="IPR007081">
    <property type="entry name" value="RNA_pol_Rpb1_5"/>
</dbReference>
<feature type="binding site" evidence="7">
    <location>
        <position position="543"/>
    </location>
    <ligand>
        <name>Mg(2+)</name>
        <dbReference type="ChEBI" id="CHEBI:18420"/>
    </ligand>
</feature>
<dbReference type="Gene3D" id="1.10.132.30">
    <property type="match status" value="1"/>
</dbReference>
<feature type="binding site" evidence="7">
    <location>
        <position position="63"/>
    </location>
    <ligand>
        <name>Zn(2+)</name>
        <dbReference type="ChEBI" id="CHEBI:29105"/>
        <label>1</label>
    </ligand>
</feature>
<dbReference type="EMBL" id="PEYV01000002">
    <property type="protein sequence ID" value="PIS21934.1"/>
    <property type="molecule type" value="Genomic_DNA"/>
</dbReference>
<dbReference type="InterPro" id="IPR042102">
    <property type="entry name" value="RNA_pol_Rpb1_3_sf"/>
</dbReference>
<comment type="similarity">
    <text evidence="7 8">Belongs to the RNA polymerase beta' chain family.</text>
</comment>
<feature type="binding site" evidence="7">
    <location>
        <position position="547"/>
    </location>
    <ligand>
        <name>Mg(2+)</name>
        <dbReference type="ChEBI" id="CHEBI:18420"/>
    </ligand>
</feature>
<dbReference type="InterPro" id="IPR007066">
    <property type="entry name" value="RNA_pol_Rpb1_3"/>
</dbReference>
<keyword evidence="3 7" id="KW-0548">Nucleotidyltransferase</keyword>
<proteinExistence type="inferred from homology"/>
<dbReference type="SMART" id="SM00663">
    <property type="entry name" value="RPOLA_N"/>
    <property type="match status" value="1"/>
</dbReference>
<keyword evidence="1 7" id="KW-0240">DNA-directed RNA polymerase</keyword>
<keyword evidence="7" id="KW-0862">Zinc</keyword>
<dbReference type="PANTHER" id="PTHR19376:SF54">
    <property type="entry name" value="DNA-DIRECTED RNA POLYMERASE SUBUNIT BETA"/>
    <property type="match status" value="1"/>
</dbReference>
<evidence type="ECO:0000256" key="4">
    <source>
        <dbReference type="ARBA" id="ARBA00022723"/>
    </source>
</evidence>
<feature type="binding site" evidence="7">
    <location>
        <position position="869"/>
    </location>
    <ligand>
        <name>Zn(2+)</name>
        <dbReference type="ChEBI" id="CHEBI:29105"/>
        <label>2</label>
    </ligand>
</feature>
<gene>
    <name evidence="7 11" type="primary">rpoC</name>
    <name evidence="11" type="ORF">COT51_00095</name>
</gene>
<dbReference type="Gene3D" id="2.40.40.20">
    <property type="match status" value="1"/>
</dbReference>
<comment type="cofactor">
    <cofactor evidence="7">
        <name>Zn(2+)</name>
        <dbReference type="ChEBI" id="CHEBI:29105"/>
    </cofactor>
    <text evidence="7">Binds 2 Zn(2+) ions per subunit.</text>
</comment>
<evidence type="ECO:0000256" key="8">
    <source>
        <dbReference type="RuleBase" id="RU004279"/>
    </source>
</evidence>
<comment type="caution">
    <text evidence="11">The sequence shown here is derived from an EMBL/GenBank/DDBJ whole genome shotgun (WGS) entry which is preliminary data.</text>
</comment>
<dbReference type="PANTHER" id="PTHR19376">
    <property type="entry name" value="DNA-DIRECTED RNA POLYMERASE"/>
    <property type="match status" value="1"/>
</dbReference>
<evidence type="ECO:0000313" key="12">
    <source>
        <dbReference type="Proteomes" id="UP000231098"/>
    </source>
</evidence>
<dbReference type="SUPFAM" id="SSF64484">
    <property type="entry name" value="beta and beta-prime subunits of DNA dependent RNA-polymerase"/>
    <property type="match status" value="1"/>
</dbReference>
<feature type="binding site" evidence="7">
    <location>
        <position position="545"/>
    </location>
    <ligand>
        <name>Mg(2+)</name>
        <dbReference type="ChEBI" id="CHEBI:18420"/>
    </ligand>
</feature>
<evidence type="ECO:0000256" key="5">
    <source>
        <dbReference type="ARBA" id="ARBA00023163"/>
    </source>
</evidence>
<dbReference type="GO" id="GO:0008270">
    <property type="term" value="F:zinc ion binding"/>
    <property type="evidence" value="ECO:0007669"/>
    <property type="project" value="UniProtKB-UniRule"/>
</dbReference>
<keyword evidence="2 7" id="KW-0808">Transferase</keyword>
<feature type="binding site" evidence="7">
    <location>
        <position position="939"/>
    </location>
    <ligand>
        <name>Zn(2+)</name>
        <dbReference type="ChEBI" id="CHEBI:29105"/>
        <label>2</label>
    </ligand>
</feature>
<evidence type="ECO:0000259" key="10">
    <source>
        <dbReference type="SMART" id="SM00663"/>
    </source>
</evidence>
<evidence type="ECO:0000256" key="6">
    <source>
        <dbReference type="ARBA" id="ARBA00048552"/>
    </source>
</evidence>
<protein>
    <recommendedName>
        <fullName evidence="7">DNA-directed RNA polymerase subunit beta'</fullName>
        <shortName evidence="7">RNAP subunit beta'</shortName>
        <ecNumber evidence="7">2.7.7.6</ecNumber>
    </recommendedName>
    <alternativeName>
        <fullName evidence="7">RNA polymerase subunit beta'</fullName>
    </alternativeName>
    <alternativeName>
        <fullName evidence="7">Transcriptase subunit beta'</fullName>
    </alternativeName>
</protein>
<name>A0A2H0XAI3_UNCKA</name>
<dbReference type="GO" id="GO:0006351">
    <property type="term" value="P:DNA-templated transcription"/>
    <property type="evidence" value="ECO:0007669"/>
    <property type="project" value="UniProtKB-UniRule"/>
</dbReference>
<dbReference type="Gene3D" id="1.10.1790.20">
    <property type="match status" value="1"/>
</dbReference>
<dbReference type="Pfam" id="PF00623">
    <property type="entry name" value="RNA_pol_Rpb1_2"/>
    <property type="match status" value="2"/>
</dbReference>
<dbReference type="GO" id="GO:0000428">
    <property type="term" value="C:DNA-directed RNA polymerase complex"/>
    <property type="evidence" value="ECO:0007669"/>
    <property type="project" value="UniProtKB-KW"/>
</dbReference>
<dbReference type="Gene3D" id="2.40.50.100">
    <property type="match status" value="1"/>
</dbReference>
<dbReference type="Proteomes" id="UP000231098">
    <property type="component" value="Unassembled WGS sequence"/>
</dbReference>
<feature type="binding site" evidence="7">
    <location>
        <position position="65"/>
    </location>
    <ligand>
        <name>Zn(2+)</name>
        <dbReference type="ChEBI" id="CHEBI:29105"/>
        <label>1</label>
    </ligand>
</feature>
<dbReference type="EC" id="2.7.7.6" evidence="7"/>
<dbReference type="Gene3D" id="1.10.274.100">
    <property type="entry name" value="RNA polymerase Rpb1, domain 3"/>
    <property type="match status" value="1"/>
</dbReference>
<dbReference type="InterPro" id="IPR012754">
    <property type="entry name" value="DNA-dir_RpoC_beta_prime_bact"/>
</dbReference>
<dbReference type="Pfam" id="PF04983">
    <property type="entry name" value="RNA_pol_Rpb1_3"/>
    <property type="match status" value="1"/>
</dbReference>
<keyword evidence="4 7" id="KW-0479">Metal-binding</keyword>
<dbReference type="InterPro" id="IPR045867">
    <property type="entry name" value="DNA-dir_RpoC_beta_prime"/>
</dbReference>
<dbReference type="Gene3D" id="1.10.150.390">
    <property type="match status" value="1"/>
</dbReference>
<feature type="binding site" evidence="7">
    <location>
        <position position="946"/>
    </location>
    <ligand>
        <name>Zn(2+)</name>
        <dbReference type="ChEBI" id="CHEBI:29105"/>
        <label>2</label>
    </ligand>
</feature>
<comment type="subunit">
    <text evidence="7">The RNAP catalytic core consists of 2 alpha, 1 beta, 1 beta' and 1 omega subunit. When a sigma factor is associated with the core the holoenzyme is formed, which can initiate transcription.</text>
</comment>
<accession>A0A2H0XAI3</accession>
<feature type="binding site" evidence="7">
    <location>
        <position position="81"/>
    </location>
    <ligand>
        <name>Zn(2+)</name>
        <dbReference type="ChEBI" id="CHEBI:29105"/>
        <label>1</label>
    </ligand>
</feature>
<dbReference type="AlphaFoldDB" id="A0A2H0XAI3"/>
<evidence type="ECO:0000256" key="2">
    <source>
        <dbReference type="ARBA" id="ARBA00022679"/>
    </source>
</evidence>
<dbReference type="InterPro" id="IPR000722">
    <property type="entry name" value="RNA_pol_asu"/>
</dbReference>
<dbReference type="Gene3D" id="1.10.40.90">
    <property type="match status" value="1"/>
</dbReference>
<dbReference type="Pfam" id="PF04997">
    <property type="entry name" value="RNA_pol_Rpb1_1"/>
    <property type="match status" value="1"/>
</dbReference>
<evidence type="ECO:0000256" key="1">
    <source>
        <dbReference type="ARBA" id="ARBA00022478"/>
    </source>
</evidence>
<dbReference type="Gene3D" id="4.10.860.120">
    <property type="entry name" value="RNA polymerase II, clamp domain"/>
    <property type="match status" value="1"/>
</dbReference>